<feature type="transmembrane region" description="Helical" evidence="2">
    <location>
        <begin position="117"/>
        <end position="136"/>
    </location>
</feature>
<comment type="caution">
    <text evidence="3">The sequence shown here is derived from an EMBL/GenBank/DDBJ whole genome shotgun (WGS) entry which is preliminary data.</text>
</comment>
<keyword evidence="2" id="KW-1133">Transmembrane helix</keyword>
<keyword evidence="2" id="KW-0472">Membrane</keyword>
<keyword evidence="4" id="KW-1185">Reference proteome</keyword>
<evidence type="ECO:0000313" key="3">
    <source>
        <dbReference type="EMBL" id="CAG8513568.1"/>
    </source>
</evidence>
<evidence type="ECO:0000313" key="4">
    <source>
        <dbReference type="Proteomes" id="UP000789570"/>
    </source>
</evidence>
<accession>A0A9N9A1D6</accession>
<feature type="region of interest" description="Disordered" evidence="1">
    <location>
        <begin position="1"/>
        <end position="42"/>
    </location>
</feature>
<name>A0A9N9A1D6_9GLOM</name>
<reference evidence="3" key="1">
    <citation type="submission" date="2021-06" db="EMBL/GenBank/DDBJ databases">
        <authorList>
            <person name="Kallberg Y."/>
            <person name="Tangrot J."/>
            <person name="Rosling A."/>
        </authorList>
    </citation>
    <scope>NUCLEOTIDE SEQUENCE</scope>
    <source>
        <strain evidence="3">UK204</strain>
    </source>
</reference>
<evidence type="ECO:0000256" key="2">
    <source>
        <dbReference type="SAM" id="Phobius"/>
    </source>
</evidence>
<feature type="compositionally biased region" description="Basic residues" evidence="1">
    <location>
        <begin position="167"/>
        <end position="176"/>
    </location>
</feature>
<dbReference type="Proteomes" id="UP000789570">
    <property type="component" value="Unassembled WGS sequence"/>
</dbReference>
<dbReference type="EMBL" id="CAJVPQ010000835">
    <property type="protein sequence ID" value="CAG8513568.1"/>
    <property type="molecule type" value="Genomic_DNA"/>
</dbReference>
<feature type="compositionally biased region" description="Basic and acidic residues" evidence="1">
    <location>
        <begin position="186"/>
        <end position="207"/>
    </location>
</feature>
<feature type="region of interest" description="Disordered" evidence="1">
    <location>
        <begin position="158"/>
        <end position="213"/>
    </location>
</feature>
<dbReference type="OrthoDB" id="2358524at2759"/>
<proteinExistence type="predicted"/>
<dbReference type="AlphaFoldDB" id="A0A9N9A1D6"/>
<protein>
    <submittedName>
        <fullName evidence="3">435_t:CDS:1</fullName>
    </submittedName>
</protein>
<feature type="compositionally biased region" description="Basic and acidic residues" evidence="1">
    <location>
        <begin position="16"/>
        <end position="42"/>
    </location>
</feature>
<organism evidence="3 4">
    <name type="scientific">Funneliformis caledonium</name>
    <dbReference type="NCBI Taxonomy" id="1117310"/>
    <lineage>
        <taxon>Eukaryota</taxon>
        <taxon>Fungi</taxon>
        <taxon>Fungi incertae sedis</taxon>
        <taxon>Mucoromycota</taxon>
        <taxon>Glomeromycotina</taxon>
        <taxon>Glomeromycetes</taxon>
        <taxon>Glomerales</taxon>
        <taxon>Glomeraceae</taxon>
        <taxon>Funneliformis</taxon>
    </lineage>
</organism>
<evidence type="ECO:0000256" key="1">
    <source>
        <dbReference type="SAM" id="MobiDB-lite"/>
    </source>
</evidence>
<gene>
    <name evidence="3" type="ORF">FCALED_LOCUS4324</name>
</gene>
<sequence>MAKCRKSSTHVTALENENKALKAEAKKKESDDARDCESNTVDKNHDNLSVALPIPKPSGKSSKFANLHLKLNLEKNIYKNYRATFYRFIEHHTPIGIQYKNLDKNIRAKIIPSSRKLILTFLIVSVIGPYQLYFIGENARRQDKKSYIENKVQSVVRSMEGRINQPSKKHERKCTQKKMTSTNHYSESHEDSYDSESSKDNVEENKMTDSVSS</sequence>
<keyword evidence="2" id="KW-0812">Transmembrane</keyword>